<evidence type="ECO:0000259" key="2">
    <source>
        <dbReference type="Pfam" id="PF08588"/>
    </source>
</evidence>
<feature type="compositionally biased region" description="Acidic residues" evidence="1">
    <location>
        <begin position="341"/>
        <end position="352"/>
    </location>
</feature>
<dbReference type="VEuPathDB" id="FungiDB:PSHT_03082"/>
<feature type="domain" description="Domain of unknown function at the cortex 1" evidence="2">
    <location>
        <begin position="277"/>
        <end position="332"/>
    </location>
</feature>
<dbReference type="InterPro" id="IPR013897">
    <property type="entry name" value="Duc1"/>
</dbReference>
<dbReference type="OrthoDB" id="2119945at2759"/>
<evidence type="ECO:0000256" key="1">
    <source>
        <dbReference type="SAM" id="MobiDB-lite"/>
    </source>
</evidence>
<organism evidence="3 4">
    <name type="scientific">Puccinia striiformis</name>
    <dbReference type="NCBI Taxonomy" id="27350"/>
    <lineage>
        <taxon>Eukaryota</taxon>
        <taxon>Fungi</taxon>
        <taxon>Dikarya</taxon>
        <taxon>Basidiomycota</taxon>
        <taxon>Pucciniomycotina</taxon>
        <taxon>Pucciniomycetes</taxon>
        <taxon>Pucciniales</taxon>
        <taxon>Pucciniaceae</taxon>
        <taxon>Puccinia</taxon>
    </lineage>
</organism>
<reference evidence="3 4" key="1">
    <citation type="submission" date="2017-12" db="EMBL/GenBank/DDBJ databases">
        <title>Gene loss provides genomic basis for host adaptation in cereal stripe rust fungi.</title>
        <authorList>
            <person name="Xia C."/>
        </authorList>
    </citation>
    <scope>NUCLEOTIDE SEQUENCE [LARGE SCALE GENOMIC DNA]</scope>
    <source>
        <strain evidence="3 4">93TX-2</strain>
    </source>
</reference>
<dbReference type="Pfam" id="PF08588">
    <property type="entry name" value="Duc1"/>
    <property type="match status" value="2"/>
</dbReference>
<name>A0A2S4WGG5_9BASI</name>
<dbReference type="PANTHER" id="PTHR34826">
    <property type="entry name" value="UPF0590 PROTEIN C409.17C"/>
    <property type="match status" value="1"/>
</dbReference>
<evidence type="ECO:0000313" key="4">
    <source>
        <dbReference type="Proteomes" id="UP000238274"/>
    </source>
</evidence>
<dbReference type="PANTHER" id="PTHR34826:SF2">
    <property type="entry name" value="UPF0590 PROTEIN C409.17C"/>
    <property type="match status" value="1"/>
</dbReference>
<keyword evidence="4" id="KW-1185">Reference proteome</keyword>
<dbReference type="VEuPathDB" id="FungiDB:PSTT_06045"/>
<comment type="caution">
    <text evidence="3">The sequence shown here is derived from an EMBL/GenBank/DDBJ whole genome shotgun (WGS) entry which is preliminary data.</text>
</comment>
<proteinExistence type="predicted"/>
<reference evidence="4" key="2">
    <citation type="journal article" date="2018" name="BMC Genomics">
        <title>Genomic insights into host adaptation between the wheat stripe rust pathogen (Puccinia striiformis f. sp. tritici) and the barley stripe rust pathogen (Puccinia striiformis f. sp. hordei).</title>
        <authorList>
            <person name="Xia C."/>
            <person name="Wang M."/>
            <person name="Yin C."/>
            <person name="Cornejo O.E."/>
            <person name="Hulbert S.H."/>
            <person name="Chen X."/>
        </authorList>
    </citation>
    <scope>NUCLEOTIDE SEQUENCE [LARGE SCALE GENOMIC DNA]</scope>
    <source>
        <strain evidence="4">93TX-2</strain>
    </source>
</reference>
<feature type="domain" description="Domain of unknown function at the cortex 1" evidence="2">
    <location>
        <begin position="8"/>
        <end position="237"/>
    </location>
</feature>
<evidence type="ECO:0000313" key="3">
    <source>
        <dbReference type="EMBL" id="POW20797.1"/>
    </source>
</evidence>
<protein>
    <recommendedName>
        <fullName evidence="2">Domain of unknown function at the cortex 1 domain-containing protein</fullName>
    </recommendedName>
</protein>
<dbReference type="EMBL" id="PKSM01000028">
    <property type="protein sequence ID" value="POW20797.1"/>
    <property type="molecule type" value="Genomic_DNA"/>
</dbReference>
<reference evidence="4" key="3">
    <citation type="journal article" date="2018" name="Mol. Plant Microbe Interact.">
        <title>Genome sequence resources for the wheat stripe rust pathogen (Puccinia striiformis f. sp. tritici) and the barley stripe rust pathogen (Puccinia striiformis f. sp. hordei).</title>
        <authorList>
            <person name="Xia C."/>
            <person name="Wang M."/>
            <person name="Yin C."/>
            <person name="Cornejo O.E."/>
            <person name="Hulbert S.H."/>
            <person name="Chen X."/>
        </authorList>
    </citation>
    <scope>NUCLEOTIDE SEQUENCE [LARGE SCALE GENOMIC DNA]</scope>
    <source>
        <strain evidence="4">93TX-2</strain>
    </source>
</reference>
<gene>
    <name evidence="3" type="ORF">PSHT_03082</name>
</gene>
<sequence>MKQRGPRFDILAGPSLDELSRVKVNADRTGPLAIKTASFEGALTVRMKDFADHNGDIYRDTETNYFANWSDVTWSIQIQGRFLQPTSADDCVFGNTFDKPIRDRLPFGTGAALKAISYIDPSLENDLYADKPWAWSPLLATMNYIRIESALNVCSLDYILSRSSPHHHFSTTMSIFSLSSRLEADDSPLPPWESATRPVEDCSSLLEGNPTNISKPHLRRKFFSSAVNRQAIMLGPRVNVSEIQSKIELDITIFDILPDYCQLFVSRLAIVGFCKINAEFANGFIDFSTLALNVPVVNVHFKLDKLWDGQPVRYVCQSRKTEETYFVVVFQISELDAENKLEEDDEDEDAEQTPEQNEVASRRATRGNSAAMRPPDDLISVDEWGVD</sequence>
<feature type="region of interest" description="Disordered" evidence="1">
    <location>
        <begin position="340"/>
        <end position="387"/>
    </location>
</feature>
<dbReference type="AlphaFoldDB" id="A0A2S4WGG5"/>
<accession>A0A2S4WGG5</accession>
<dbReference type="Proteomes" id="UP000238274">
    <property type="component" value="Unassembled WGS sequence"/>
</dbReference>